<reference evidence="2" key="1">
    <citation type="journal article" date="2021" name="Proc. Natl. Acad. Sci. U.S.A.">
        <title>Three genomes in the algal genus Volvox reveal the fate of a haploid sex-determining region after a transition to homothallism.</title>
        <authorList>
            <person name="Yamamoto K."/>
            <person name="Hamaji T."/>
            <person name="Kawai-Toyooka H."/>
            <person name="Matsuzaki R."/>
            <person name="Takahashi F."/>
            <person name="Nishimura Y."/>
            <person name="Kawachi M."/>
            <person name="Noguchi H."/>
            <person name="Minakuchi Y."/>
            <person name="Umen J.G."/>
            <person name="Toyoda A."/>
            <person name="Nozaki H."/>
        </authorList>
    </citation>
    <scope>NUCLEOTIDE SEQUENCE</scope>
    <source>
        <strain evidence="2">NIES-3785</strain>
    </source>
</reference>
<dbReference type="EMBL" id="BNCQ01000018">
    <property type="protein sequence ID" value="GIM05320.1"/>
    <property type="molecule type" value="Genomic_DNA"/>
</dbReference>
<keyword evidence="1" id="KW-1133">Transmembrane helix</keyword>
<keyword evidence="1" id="KW-0812">Transmembrane</keyword>
<sequence length="199" mass="20818">MVIRSLRWLWRRLRPASPRWIHLLLLLLLRLLPVMVLVMVAMLQVGSNGAVLICHLKKEAATSEGLRGAPAAAATDGAVTGANAAYSAVSSCKPISFDGAIGATAAAVDSSGGGGGGGRCLHPVAFSVLADAFDSIVNVAVQQQDFAILAAALELSMKLYTSAGFGSSVRLLHALSSNPYLYTRFVWGGLLSLQLRTVT</sequence>
<name>A0A8J4GEI3_9CHLO</name>
<gene>
    <name evidence="2" type="ORF">Vretimale_9705</name>
</gene>
<organism evidence="2 3">
    <name type="scientific">Volvox reticuliferus</name>
    <dbReference type="NCBI Taxonomy" id="1737510"/>
    <lineage>
        <taxon>Eukaryota</taxon>
        <taxon>Viridiplantae</taxon>
        <taxon>Chlorophyta</taxon>
        <taxon>core chlorophytes</taxon>
        <taxon>Chlorophyceae</taxon>
        <taxon>CS clade</taxon>
        <taxon>Chlamydomonadales</taxon>
        <taxon>Volvocaceae</taxon>
        <taxon>Volvox</taxon>
    </lineage>
</organism>
<proteinExistence type="predicted"/>
<keyword evidence="1" id="KW-0472">Membrane</keyword>
<evidence type="ECO:0000313" key="2">
    <source>
        <dbReference type="EMBL" id="GIM05320.1"/>
    </source>
</evidence>
<feature type="transmembrane region" description="Helical" evidence="1">
    <location>
        <begin position="20"/>
        <end position="43"/>
    </location>
</feature>
<comment type="caution">
    <text evidence="2">The sequence shown here is derived from an EMBL/GenBank/DDBJ whole genome shotgun (WGS) entry which is preliminary data.</text>
</comment>
<protein>
    <submittedName>
        <fullName evidence="2">Uncharacterized protein</fullName>
    </submittedName>
</protein>
<evidence type="ECO:0000256" key="1">
    <source>
        <dbReference type="SAM" id="Phobius"/>
    </source>
</evidence>
<accession>A0A8J4GEI3</accession>
<dbReference type="Proteomes" id="UP000722791">
    <property type="component" value="Unassembled WGS sequence"/>
</dbReference>
<feature type="non-terminal residue" evidence="2">
    <location>
        <position position="1"/>
    </location>
</feature>
<dbReference type="AlphaFoldDB" id="A0A8J4GEI3"/>
<evidence type="ECO:0000313" key="3">
    <source>
        <dbReference type="Proteomes" id="UP000722791"/>
    </source>
</evidence>